<dbReference type="Proteomes" id="UP000198323">
    <property type="component" value="Unassembled WGS sequence"/>
</dbReference>
<dbReference type="OrthoDB" id="10063560at2759"/>
<keyword evidence="3" id="KW-1185">Reference proteome</keyword>
<reference evidence="2 3" key="1">
    <citation type="submission" date="2016-07" db="EMBL/GenBank/DDBJ databases">
        <title>Disparate Historic Effective Population Sizes Predicted by Modern Levels of Genome Diversity for the Scaled Quail (Callipepla squamata) and the Northern Bobwhite (Colinus virginianus): Inferences from First and Second Generation Draft Genome Assemblies for Sympatric New World Quail.</title>
        <authorList>
            <person name="Oldeschulte D.L."/>
            <person name="Halley Y.A."/>
            <person name="Bhattarai E.K."/>
            <person name="Brashear W.A."/>
            <person name="Hill J."/>
            <person name="Metz R.P."/>
            <person name="Johnson C.D."/>
            <person name="Rollins D."/>
            <person name="Peterson M.J."/>
            <person name="Bickhart D.M."/>
            <person name="Decker J.E."/>
            <person name="Seabury C.M."/>
        </authorList>
    </citation>
    <scope>NUCLEOTIDE SEQUENCE [LARGE SCALE GENOMIC DNA]</scope>
    <source>
        <strain evidence="2 3">Texas</strain>
        <tissue evidence="2">Leg muscle</tissue>
    </source>
</reference>
<evidence type="ECO:0000313" key="3">
    <source>
        <dbReference type="Proteomes" id="UP000198323"/>
    </source>
</evidence>
<dbReference type="InterPro" id="IPR027685">
    <property type="entry name" value="Shroom_fam"/>
</dbReference>
<name>A0A226M6X4_CALSU</name>
<dbReference type="GO" id="GO:0030864">
    <property type="term" value="C:cortical actin cytoskeleton"/>
    <property type="evidence" value="ECO:0007669"/>
    <property type="project" value="TreeGrafter"/>
</dbReference>
<comment type="caution">
    <text evidence="2">The sequence shown here is derived from an EMBL/GenBank/DDBJ whole genome shotgun (WGS) entry which is preliminary data.</text>
</comment>
<feature type="region of interest" description="Disordered" evidence="1">
    <location>
        <begin position="1"/>
        <end position="49"/>
    </location>
</feature>
<dbReference type="EMBL" id="MCFN01024149">
    <property type="protein sequence ID" value="OXB51032.1"/>
    <property type="molecule type" value="Genomic_DNA"/>
</dbReference>
<dbReference type="STRING" id="9009.A0A226M6X4"/>
<evidence type="ECO:0000313" key="2">
    <source>
        <dbReference type="EMBL" id="OXB51032.1"/>
    </source>
</evidence>
<feature type="region of interest" description="Disordered" evidence="1">
    <location>
        <begin position="68"/>
        <end position="140"/>
    </location>
</feature>
<evidence type="ECO:0000256" key="1">
    <source>
        <dbReference type="SAM" id="MobiDB-lite"/>
    </source>
</evidence>
<feature type="region of interest" description="Disordered" evidence="1">
    <location>
        <begin position="227"/>
        <end position="370"/>
    </location>
</feature>
<feature type="compositionally biased region" description="Basic and acidic residues" evidence="1">
    <location>
        <begin position="312"/>
        <end position="322"/>
    </location>
</feature>
<feature type="non-terminal residue" evidence="2">
    <location>
        <position position="394"/>
    </location>
</feature>
<feature type="compositionally biased region" description="Polar residues" evidence="1">
    <location>
        <begin position="166"/>
        <end position="182"/>
    </location>
</feature>
<protein>
    <submittedName>
        <fullName evidence="2">Uncharacterized protein</fullName>
    </submittedName>
</protein>
<accession>A0A226M6X4</accession>
<sequence>MHSKRDSAYSSFSTNPSIPECTASPFSKEHSSADRVHSRGSQLEGMRQADIRYVKTVYDAQRRISEEYEVKSSALLPSSEGQASLDGCDHGRLHNSSRNDTAPSYSQPGKPLLPTGVYPVPSPEPHYAQVPQPSASNHGTLFPALAKESGYSPSFSISYDKGAASSTLGFEENGNQSTTNGSGIIYEPSDAEKEHDGTAELVQQKTPNTAGLEVYLSMLRKEELPSYEVAHSNQDAVSPAQASKHSFLAPQTQLRDDGERKAPYQPSEDQEAESQAEKHGDLQNIPESSGRQSSSESCEGYSGAKLPYLSDSSKEERDHRGQWSDADPQVFVKQDEDKSMAPFHAIETKYEETPSQNPKTSDPGRSRLSSCSTQVVLFGKPNPSRSCRSVLEKV</sequence>
<dbReference type="PANTHER" id="PTHR15012">
    <property type="entry name" value="APICAL PROTEIN/SHROOM-RELATED"/>
    <property type="match status" value="1"/>
</dbReference>
<dbReference type="AlphaFoldDB" id="A0A226M6X4"/>
<dbReference type="GO" id="GO:0007015">
    <property type="term" value="P:actin filament organization"/>
    <property type="evidence" value="ECO:0007669"/>
    <property type="project" value="TreeGrafter"/>
</dbReference>
<feature type="region of interest" description="Disordered" evidence="1">
    <location>
        <begin position="166"/>
        <end position="210"/>
    </location>
</feature>
<proteinExistence type="predicted"/>
<feature type="compositionally biased region" description="Polar residues" evidence="1">
    <location>
        <begin position="231"/>
        <end position="253"/>
    </location>
</feature>
<dbReference type="GO" id="GO:0005912">
    <property type="term" value="C:adherens junction"/>
    <property type="evidence" value="ECO:0007669"/>
    <property type="project" value="TreeGrafter"/>
</dbReference>
<dbReference type="GO" id="GO:0016324">
    <property type="term" value="C:apical plasma membrane"/>
    <property type="evidence" value="ECO:0007669"/>
    <property type="project" value="TreeGrafter"/>
</dbReference>
<feature type="compositionally biased region" description="Basic and acidic residues" evidence="1">
    <location>
        <begin position="27"/>
        <end position="37"/>
    </location>
</feature>
<dbReference type="GO" id="GO:0043296">
    <property type="term" value="C:apical junction complex"/>
    <property type="evidence" value="ECO:0007669"/>
    <property type="project" value="TreeGrafter"/>
</dbReference>
<feature type="compositionally biased region" description="Low complexity" evidence="1">
    <location>
        <begin position="287"/>
        <end position="299"/>
    </location>
</feature>
<organism evidence="2 3">
    <name type="scientific">Callipepla squamata</name>
    <name type="common">Scaled quail</name>
    <dbReference type="NCBI Taxonomy" id="9009"/>
    <lineage>
        <taxon>Eukaryota</taxon>
        <taxon>Metazoa</taxon>
        <taxon>Chordata</taxon>
        <taxon>Craniata</taxon>
        <taxon>Vertebrata</taxon>
        <taxon>Euteleostomi</taxon>
        <taxon>Archelosauria</taxon>
        <taxon>Archosauria</taxon>
        <taxon>Dinosauria</taxon>
        <taxon>Saurischia</taxon>
        <taxon>Theropoda</taxon>
        <taxon>Coelurosauria</taxon>
        <taxon>Aves</taxon>
        <taxon>Neognathae</taxon>
        <taxon>Galloanserae</taxon>
        <taxon>Galliformes</taxon>
        <taxon>Odontophoridae</taxon>
        <taxon>Callipepla</taxon>
    </lineage>
</organism>
<feature type="compositionally biased region" description="Polar residues" evidence="1">
    <location>
        <begin position="8"/>
        <end position="17"/>
    </location>
</feature>
<gene>
    <name evidence="2" type="ORF">ASZ78_004227</name>
</gene>
<dbReference type="GO" id="GO:0051015">
    <property type="term" value="F:actin filament binding"/>
    <property type="evidence" value="ECO:0007669"/>
    <property type="project" value="InterPro"/>
</dbReference>
<dbReference type="PANTHER" id="PTHR15012:SF33">
    <property type="entry name" value="PROTEIN SHROOM3"/>
    <property type="match status" value="1"/>
</dbReference>
<feature type="compositionally biased region" description="Polar residues" evidence="1">
    <location>
        <begin position="94"/>
        <end position="107"/>
    </location>
</feature>